<dbReference type="AlphaFoldDB" id="A0AAV7NEZ4"/>
<accession>A0AAV7NEZ4</accession>
<evidence type="ECO:0000313" key="2">
    <source>
        <dbReference type="Proteomes" id="UP001066276"/>
    </source>
</evidence>
<organism evidence="1 2">
    <name type="scientific">Pleurodeles waltl</name>
    <name type="common">Iberian ribbed newt</name>
    <dbReference type="NCBI Taxonomy" id="8319"/>
    <lineage>
        <taxon>Eukaryota</taxon>
        <taxon>Metazoa</taxon>
        <taxon>Chordata</taxon>
        <taxon>Craniata</taxon>
        <taxon>Vertebrata</taxon>
        <taxon>Euteleostomi</taxon>
        <taxon>Amphibia</taxon>
        <taxon>Batrachia</taxon>
        <taxon>Caudata</taxon>
        <taxon>Salamandroidea</taxon>
        <taxon>Salamandridae</taxon>
        <taxon>Pleurodelinae</taxon>
        <taxon>Pleurodeles</taxon>
    </lineage>
</organism>
<sequence>MVLWEHLVTVYEETEVSCIAAICSFLDQISLPRLTVEQAEEMERELLAGELKEAARELACCKAPGPDGLQVEYYQSYVEMHIPGLQEALKETRGCKMLPQTM</sequence>
<evidence type="ECO:0000313" key="1">
    <source>
        <dbReference type="EMBL" id="KAJ1114041.1"/>
    </source>
</evidence>
<comment type="caution">
    <text evidence="1">The sequence shown here is derived from an EMBL/GenBank/DDBJ whole genome shotgun (WGS) entry which is preliminary data.</text>
</comment>
<proteinExistence type="predicted"/>
<gene>
    <name evidence="1" type="ORF">NDU88_002280</name>
</gene>
<reference evidence="1" key="1">
    <citation type="journal article" date="2022" name="bioRxiv">
        <title>Sequencing and chromosome-scale assembly of the giantPleurodeles waltlgenome.</title>
        <authorList>
            <person name="Brown T."/>
            <person name="Elewa A."/>
            <person name="Iarovenko S."/>
            <person name="Subramanian E."/>
            <person name="Araus A.J."/>
            <person name="Petzold A."/>
            <person name="Susuki M."/>
            <person name="Suzuki K.-i.T."/>
            <person name="Hayashi T."/>
            <person name="Toyoda A."/>
            <person name="Oliveira C."/>
            <person name="Osipova E."/>
            <person name="Leigh N.D."/>
            <person name="Simon A."/>
            <person name="Yun M.H."/>
        </authorList>
    </citation>
    <scope>NUCLEOTIDE SEQUENCE</scope>
    <source>
        <strain evidence="1">20211129_DDA</strain>
        <tissue evidence="1">Liver</tissue>
    </source>
</reference>
<keyword evidence="2" id="KW-1185">Reference proteome</keyword>
<protein>
    <submittedName>
        <fullName evidence="1">Uncharacterized protein</fullName>
    </submittedName>
</protein>
<dbReference type="EMBL" id="JANPWB010000012">
    <property type="protein sequence ID" value="KAJ1114041.1"/>
    <property type="molecule type" value="Genomic_DNA"/>
</dbReference>
<name>A0AAV7NEZ4_PLEWA</name>
<dbReference type="Proteomes" id="UP001066276">
    <property type="component" value="Chromosome 8"/>
</dbReference>